<comment type="caution">
    <text evidence="1">The sequence shown here is derived from an EMBL/GenBank/DDBJ whole genome shotgun (WGS) entry which is preliminary data.</text>
</comment>
<protein>
    <recommendedName>
        <fullName evidence="3">Terminase</fullName>
    </recommendedName>
</protein>
<keyword evidence="2" id="KW-1185">Reference proteome</keyword>
<dbReference type="PANTHER" id="PTHR41287:SF1">
    <property type="entry name" value="PROTEIN YMFN"/>
    <property type="match status" value="1"/>
</dbReference>
<organism evidence="1 2">
    <name type="scientific">Asanoa siamensis</name>
    <dbReference type="NCBI Taxonomy" id="926357"/>
    <lineage>
        <taxon>Bacteria</taxon>
        <taxon>Bacillati</taxon>
        <taxon>Actinomycetota</taxon>
        <taxon>Actinomycetes</taxon>
        <taxon>Micromonosporales</taxon>
        <taxon>Micromonosporaceae</taxon>
        <taxon>Asanoa</taxon>
    </lineage>
</organism>
<name>A0ABQ4CM47_9ACTN</name>
<dbReference type="PANTHER" id="PTHR41287">
    <property type="match status" value="1"/>
</dbReference>
<dbReference type="RefSeq" id="WP_203711368.1">
    <property type="nucleotide sequence ID" value="NZ_BONE01000008.1"/>
</dbReference>
<proteinExistence type="predicted"/>
<dbReference type="Proteomes" id="UP000604117">
    <property type="component" value="Unassembled WGS sequence"/>
</dbReference>
<evidence type="ECO:0000313" key="1">
    <source>
        <dbReference type="EMBL" id="GIF71902.1"/>
    </source>
</evidence>
<accession>A0ABQ4CM47</accession>
<evidence type="ECO:0008006" key="3">
    <source>
        <dbReference type="Google" id="ProtNLM"/>
    </source>
</evidence>
<evidence type="ECO:0000313" key="2">
    <source>
        <dbReference type="Proteomes" id="UP000604117"/>
    </source>
</evidence>
<gene>
    <name evidence="1" type="ORF">Asi02nite_14200</name>
</gene>
<reference evidence="1 2" key="1">
    <citation type="submission" date="2021-01" db="EMBL/GenBank/DDBJ databases">
        <title>Whole genome shotgun sequence of Asanoa siamensis NBRC 107932.</title>
        <authorList>
            <person name="Komaki H."/>
            <person name="Tamura T."/>
        </authorList>
    </citation>
    <scope>NUCLEOTIDE SEQUENCE [LARGE SCALE GENOMIC DNA]</scope>
    <source>
        <strain evidence="1 2">NBRC 107932</strain>
    </source>
</reference>
<dbReference type="InterPro" id="IPR005021">
    <property type="entry name" value="Terminase_largesu-like"/>
</dbReference>
<dbReference type="Gene3D" id="3.40.50.300">
    <property type="entry name" value="P-loop containing nucleotide triphosphate hydrolases"/>
    <property type="match status" value="1"/>
</dbReference>
<dbReference type="InterPro" id="IPR027417">
    <property type="entry name" value="P-loop_NTPase"/>
</dbReference>
<sequence length="505" mass="54790">MGAPGGLLGSTEPRLWTPPLRPLTEETSYGFAVVAFARDVLGMPLDPWEEWLVIHAGEMLEDGRPRFRTLLVLVARQNGKTHLLTVLALFWLFVERWPLVLGVSTLLDYAKEAWDAAVQFALDTPELAEQLPVGRPSAVKEGNNDVRLLTSHGTRYKIAAANRRAGRSLRIDRLIVDEVREHQTRAVWNAAFNAMNARPFGQCWAISNQGDDTAIILNELRTSALGFLETGEGDQRLGLFEWSAPLGCEVDDPRALAQANPNAGRRLHWDDLLGPARRAKKAGGEAEADFRVEVLCQAVPKLRPAIDPDAWRAAYELGDLAAVRSRVAVVLEVAPDQQHVTLYAAAVLPDGRARVDFVKAWDGPGCGDRAQRELPALLERVKPRAFGWLPNGPTAALAAALADLRAKGRHGWPPPGVTVEEIRGDVPAVCMGFAQAVVAGQVVHSGDPLLDSQVAGAEQLPRGDAWVFSRRGDGHVDAVYAAAAAVHLARTLPTSAGKPRVLVAR</sequence>
<dbReference type="EMBL" id="BONE01000008">
    <property type="protein sequence ID" value="GIF71902.1"/>
    <property type="molecule type" value="Genomic_DNA"/>
</dbReference>